<accession>A0A1N7B7P8</accession>
<evidence type="ECO:0000259" key="2">
    <source>
        <dbReference type="Pfam" id="PF00582"/>
    </source>
</evidence>
<protein>
    <submittedName>
        <fullName evidence="3">Nucleotide-binding universal stress protein, UspA family</fullName>
    </submittedName>
</protein>
<keyword evidence="4" id="KW-1185">Reference proteome</keyword>
<gene>
    <name evidence="3" type="ORF">SAMN05421858_2390</name>
</gene>
<feature type="domain" description="UspA" evidence="2">
    <location>
        <begin position="216"/>
        <end position="340"/>
    </location>
</feature>
<evidence type="ECO:0000313" key="3">
    <source>
        <dbReference type="EMBL" id="SIR47375.1"/>
    </source>
</evidence>
<name>A0A1N7B7P8_9EURY</name>
<feature type="transmembrane region" description="Helical" evidence="1">
    <location>
        <begin position="121"/>
        <end position="143"/>
    </location>
</feature>
<reference evidence="4" key="1">
    <citation type="submission" date="2017-01" db="EMBL/GenBank/DDBJ databases">
        <authorList>
            <person name="Varghese N."/>
            <person name="Submissions S."/>
        </authorList>
    </citation>
    <scope>NUCLEOTIDE SEQUENCE [LARGE SCALE GENOMIC DNA]</scope>
    <source>
        <strain evidence="4">CGMCC 1.7737</strain>
    </source>
</reference>
<proteinExistence type="predicted"/>
<feature type="transmembrane region" description="Helical" evidence="1">
    <location>
        <begin position="62"/>
        <end position="80"/>
    </location>
</feature>
<dbReference type="SUPFAM" id="SSF52402">
    <property type="entry name" value="Adenine nucleotide alpha hydrolases-like"/>
    <property type="match status" value="2"/>
</dbReference>
<dbReference type="AlphaFoldDB" id="A0A1N7B7P8"/>
<keyword evidence="1" id="KW-0812">Transmembrane</keyword>
<dbReference type="EMBL" id="FTNO01000002">
    <property type="protein sequence ID" value="SIR47375.1"/>
    <property type="molecule type" value="Genomic_DNA"/>
</dbReference>
<keyword evidence="1" id="KW-0472">Membrane</keyword>
<organism evidence="3 4">
    <name type="scientific">Haladaptatus litoreus</name>
    <dbReference type="NCBI Taxonomy" id="553468"/>
    <lineage>
        <taxon>Archaea</taxon>
        <taxon>Methanobacteriati</taxon>
        <taxon>Methanobacteriota</taxon>
        <taxon>Stenosarchaea group</taxon>
        <taxon>Halobacteria</taxon>
        <taxon>Halobacteriales</taxon>
        <taxon>Haladaptataceae</taxon>
        <taxon>Haladaptatus</taxon>
    </lineage>
</organism>
<dbReference type="Pfam" id="PF00582">
    <property type="entry name" value="Usp"/>
    <property type="match status" value="1"/>
</dbReference>
<feature type="transmembrane region" description="Helical" evidence="1">
    <location>
        <begin position="37"/>
        <end position="56"/>
    </location>
</feature>
<dbReference type="Proteomes" id="UP000186914">
    <property type="component" value="Unassembled WGS sequence"/>
</dbReference>
<dbReference type="InterPro" id="IPR006016">
    <property type="entry name" value="UspA"/>
</dbReference>
<dbReference type="OrthoDB" id="213658at2157"/>
<dbReference type="RefSeq" id="WP_076430440.1">
    <property type="nucleotide sequence ID" value="NZ_FTNO01000002.1"/>
</dbReference>
<sequence length="491" mass="54306">MFDDLRMRYHAALRRIRRFERREIKQFVRWVEHTRNLTHLTVLIVAPLLIAGITWLSNTVNVVTFLLFPPLASGTYTLFTDPEGKYASPTRFVGGMTAGALCGWVALVFSARYLYHVPPASMTVHASEAALSILLTVLVTWSLDVEQPTAFSSALLVLMFPFGEMGNIGNVLSGFLYVVGIAISSSIVAGVFVVWRREFYERRARYLYRSTKGDDHVLVPMRGEDAEQTAMFGAKLAAAHDAGKVVLIDVVDRTAIEEAEVETEDHTPENESADAEAEAQAADVAADKLEAQAHRIRTRMGVPCEVVVAGDGKTPAKTVLSTAREVNCDLIVTPYEERHGGLSPFVRGLFRGNVDAIAYRPGFDGNPHRKWKRVLVPVRRAGNTAHTMIDFARRLVGRSGSVSVCTCIDREAERRATESTLADLVEAFSGAFETRVSRNSIEEFLSANDDHYDLMILGASTDRSAASRFISPPTFERMHEIDCDVAVVHRG</sequence>
<feature type="transmembrane region" description="Helical" evidence="1">
    <location>
        <begin position="92"/>
        <end position="115"/>
    </location>
</feature>
<evidence type="ECO:0000313" key="4">
    <source>
        <dbReference type="Proteomes" id="UP000186914"/>
    </source>
</evidence>
<feature type="transmembrane region" description="Helical" evidence="1">
    <location>
        <begin position="175"/>
        <end position="195"/>
    </location>
</feature>
<dbReference type="Gene3D" id="3.40.50.12370">
    <property type="match status" value="1"/>
</dbReference>
<feature type="transmembrane region" description="Helical" evidence="1">
    <location>
        <begin position="150"/>
        <end position="169"/>
    </location>
</feature>
<evidence type="ECO:0000256" key="1">
    <source>
        <dbReference type="SAM" id="Phobius"/>
    </source>
</evidence>
<keyword evidence="1" id="KW-1133">Transmembrane helix</keyword>